<dbReference type="InterPro" id="IPR050228">
    <property type="entry name" value="Carboxylesterase_BioH"/>
</dbReference>
<dbReference type="Pfam" id="PF12697">
    <property type="entry name" value="Abhydrolase_6"/>
    <property type="match status" value="1"/>
</dbReference>
<name>A0ABP8D249_9ACTN</name>
<comment type="caution">
    <text evidence="2">The sequence shown here is derived from an EMBL/GenBank/DDBJ whole genome shotgun (WGS) entry which is preliminary data.</text>
</comment>
<accession>A0ABP8D249</accession>
<gene>
    <name evidence="2" type="ORF">GCM10022255_016690</name>
</gene>
<protein>
    <submittedName>
        <fullName evidence="2">Alpha/beta hydrolase</fullName>
    </submittedName>
</protein>
<dbReference type="Proteomes" id="UP001500620">
    <property type="component" value="Unassembled WGS sequence"/>
</dbReference>
<feature type="domain" description="AB hydrolase-1" evidence="1">
    <location>
        <begin position="31"/>
        <end position="245"/>
    </location>
</feature>
<evidence type="ECO:0000259" key="1">
    <source>
        <dbReference type="Pfam" id="PF12697"/>
    </source>
</evidence>
<dbReference type="InterPro" id="IPR000073">
    <property type="entry name" value="AB_hydrolase_1"/>
</dbReference>
<organism evidence="2 3">
    <name type="scientific">Dactylosporangium darangshiense</name>
    <dbReference type="NCBI Taxonomy" id="579108"/>
    <lineage>
        <taxon>Bacteria</taxon>
        <taxon>Bacillati</taxon>
        <taxon>Actinomycetota</taxon>
        <taxon>Actinomycetes</taxon>
        <taxon>Micromonosporales</taxon>
        <taxon>Micromonosporaceae</taxon>
        <taxon>Dactylosporangium</taxon>
    </lineage>
</organism>
<dbReference type="PANTHER" id="PTHR43194:SF2">
    <property type="entry name" value="PEROXISOMAL MEMBRANE PROTEIN LPX1"/>
    <property type="match status" value="1"/>
</dbReference>
<proteinExistence type="predicted"/>
<keyword evidence="3" id="KW-1185">Reference proteome</keyword>
<evidence type="ECO:0000313" key="2">
    <source>
        <dbReference type="EMBL" id="GAA4246234.1"/>
    </source>
</evidence>
<dbReference type="PANTHER" id="PTHR43194">
    <property type="entry name" value="HYDROLASE ALPHA/BETA FOLD FAMILY"/>
    <property type="match status" value="1"/>
</dbReference>
<evidence type="ECO:0000313" key="3">
    <source>
        <dbReference type="Proteomes" id="UP001500620"/>
    </source>
</evidence>
<reference evidence="3" key="1">
    <citation type="journal article" date="2019" name="Int. J. Syst. Evol. Microbiol.">
        <title>The Global Catalogue of Microorganisms (GCM) 10K type strain sequencing project: providing services to taxonomists for standard genome sequencing and annotation.</title>
        <authorList>
            <consortium name="The Broad Institute Genomics Platform"/>
            <consortium name="The Broad Institute Genome Sequencing Center for Infectious Disease"/>
            <person name="Wu L."/>
            <person name="Ma J."/>
        </authorList>
    </citation>
    <scope>NUCLEOTIDE SEQUENCE [LARGE SCALE GENOMIC DNA]</scope>
    <source>
        <strain evidence="3">JCM 17441</strain>
    </source>
</reference>
<sequence>MPTVTSADGTAIGYESAGAGPALILVDGAMCYRAAGPMRPLAARLREHFTVYTYDRRGRGDSGDTLPYDVDRETEDLLALVAAAGGSAAVYTMSSGGAVGLAAAAASPGVTALALYEPPFIGPDPAYSAGLADLLAADRRGDAVALFMTRVGMPAEAIAGFRASPAFAILEAIAHTLAYDDAVLGNVVLGNVVLGNVAIPATVVAGGASPAFLQNAARETAAALPGARFEVLDGQTHDPDPDALAPLLVKLLS</sequence>
<dbReference type="GO" id="GO:0016787">
    <property type="term" value="F:hydrolase activity"/>
    <property type="evidence" value="ECO:0007669"/>
    <property type="project" value="UniProtKB-KW"/>
</dbReference>
<dbReference type="Gene3D" id="3.40.50.1820">
    <property type="entry name" value="alpha/beta hydrolase"/>
    <property type="match status" value="1"/>
</dbReference>
<dbReference type="RefSeq" id="WP_345122972.1">
    <property type="nucleotide sequence ID" value="NZ_BAABAT010000003.1"/>
</dbReference>
<keyword evidence="2" id="KW-0378">Hydrolase</keyword>
<dbReference type="EMBL" id="BAABAT010000003">
    <property type="protein sequence ID" value="GAA4246234.1"/>
    <property type="molecule type" value="Genomic_DNA"/>
</dbReference>
<dbReference type="InterPro" id="IPR029058">
    <property type="entry name" value="AB_hydrolase_fold"/>
</dbReference>
<dbReference type="SUPFAM" id="SSF53474">
    <property type="entry name" value="alpha/beta-Hydrolases"/>
    <property type="match status" value="1"/>
</dbReference>